<gene>
    <name evidence="3" type="ORF">MHI_LOCUS735204</name>
</gene>
<protein>
    <recommendedName>
        <fullName evidence="2">Neurotransmitter-gated ion-channel transmembrane domain-containing protein</fullName>
    </recommendedName>
</protein>
<dbReference type="Proteomes" id="UP000752696">
    <property type="component" value="Unassembled WGS sequence"/>
</dbReference>
<feature type="non-terminal residue" evidence="3">
    <location>
        <position position="293"/>
    </location>
</feature>
<evidence type="ECO:0000256" key="1">
    <source>
        <dbReference type="SAM" id="MobiDB-lite"/>
    </source>
</evidence>
<feature type="domain" description="Neurotransmitter-gated ion-channel transmembrane" evidence="2">
    <location>
        <begin position="2"/>
        <end position="137"/>
    </location>
</feature>
<evidence type="ECO:0000313" key="3">
    <source>
        <dbReference type="EMBL" id="CAD1477546.1"/>
    </source>
</evidence>
<dbReference type="InterPro" id="IPR036719">
    <property type="entry name" value="Neuro-gated_channel_TM_sf"/>
</dbReference>
<dbReference type="EMBL" id="CAJDYZ010010072">
    <property type="protein sequence ID" value="CAD1477546.1"/>
    <property type="molecule type" value="Genomic_DNA"/>
</dbReference>
<feature type="compositionally biased region" description="Basic residues" evidence="1">
    <location>
        <begin position="170"/>
        <end position="187"/>
    </location>
</feature>
<dbReference type="AlphaFoldDB" id="A0A6V7HB25"/>
<organism evidence="3 4">
    <name type="scientific">Heterotrigona itama</name>
    <dbReference type="NCBI Taxonomy" id="395501"/>
    <lineage>
        <taxon>Eukaryota</taxon>
        <taxon>Metazoa</taxon>
        <taxon>Ecdysozoa</taxon>
        <taxon>Arthropoda</taxon>
        <taxon>Hexapoda</taxon>
        <taxon>Insecta</taxon>
        <taxon>Pterygota</taxon>
        <taxon>Neoptera</taxon>
        <taxon>Endopterygota</taxon>
        <taxon>Hymenoptera</taxon>
        <taxon>Apocrita</taxon>
        <taxon>Aculeata</taxon>
        <taxon>Apoidea</taxon>
        <taxon>Anthophila</taxon>
        <taxon>Apidae</taxon>
        <taxon>Heterotrigona</taxon>
    </lineage>
</organism>
<keyword evidence="4" id="KW-1185">Reference proteome</keyword>
<feature type="compositionally biased region" description="Basic and acidic residues" evidence="1">
    <location>
        <begin position="258"/>
        <end position="272"/>
    </location>
</feature>
<name>A0A6V7HB25_9HYME</name>
<feature type="region of interest" description="Disordered" evidence="1">
    <location>
        <begin position="165"/>
        <end position="203"/>
    </location>
</feature>
<sequence>IKTVFLQCLPCLLRMSRPGKKITKKNILGGNRRGKSIELKEKSSKSLLANVLDIDDDIRHKNSAANPPSGYIRSAFGTPISTGRPATVEDTSASLPLSGMQEELHTILKELRFITDRMKKADESDEIISDWKFAAMVALFDRLHVVHGFGHDSDIVSCATHNRPINRLPRSSHRKNAQKMPKKRRHVSFKEAATAERPRGTRARKRLALSSPLLSAYLRPCSLVSFRGRKGPLGTERLHEREERALPMLDGEPPLGGVDKKGREKTRKKEVTGRGGPSLRRSFGSRLPTKLPD</sequence>
<comment type="caution">
    <text evidence="3">The sequence shown here is derived from an EMBL/GenBank/DDBJ whole genome shotgun (WGS) entry which is preliminary data.</text>
</comment>
<dbReference type="GO" id="GO:0006811">
    <property type="term" value="P:monoatomic ion transport"/>
    <property type="evidence" value="ECO:0007669"/>
    <property type="project" value="InterPro"/>
</dbReference>
<feature type="region of interest" description="Disordered" evidence="1">
    <location>
        <begin position="229"/>
        <end position="293"/>
    </location>
</feature>
<reference evidence="3" key="1">
    <citation type="submission" date="2020-07" db="EMBL/GenBank/DDBJ databases">
        <authorList>
            <person name="Nazaruddin N."/>
        </authorList>
    </citation>
    <scope>NUCLEOTIDE SEQUENCE</scope>
</reference>
<proteinExistence type="predicted"/>
<dbReference type="InterPro" id="IPR006029">
    <property type="entry name" value="Neurotrans-gated_channel_TM"/>
</dbReference>
<dbReference type="Pfam" id="PF02932">
    <property type="entry name" value="Neur_chan_memb"/>
    <property type="match status" value="1"/>
</dbReference>
<dbReference type="SUPFAM" id="SSF90112">
    <property type="entry name" value="Neurotransmitter-gated ion-channel transmembrane pore"/>
    <property type="match status" value="1"/>
</dbReference>
<feature type="compositionally biased region" description="Basic and acidic residues" evidence="1">
    <location>
        <begin position="236"/>
        <end position="245"/>
    </location>
</feature>
<dbReference type="GO" id="GO:0016020">
    <property type="term" value="C:membrane"/>
    <property type="evidence" value="ECO:0007669"/>
    <property type="project" value="InterPro"/>
</dbReference>
<evidence type="ECO:0000313" key="4">
    <source>
        <dbReference type="Proteomes" id="UP000752696"/>
    </source>
</evidence>
<evidence type="ECO:0000259" key="2">
    <source>
        <dbReference type="Pfam" id="PF02932"/>
    </source>
</evidence>
<accession>A0A6V7HB25</accession>
<dbReference type="OrthoDB" id="5975154at2759"/>